<feature type="transmembrane region" description="Helical" evidence="1">
    <location>
        <begin position="29"/>
        <end position="51"/>
    </location>
</feature>
<comment type="caution">
    <text evidence="2">The sequence shown here is derived from an EMBL/GenBank/DDBJ whole genome shotgun (WGS) entry which is preliminary data.</text>
</comment>
<accession>A0AAJ0AVZ6</accession>
<gene>
    <name evidence="2" type="ORF">BDP55DRAFT_628527</name>
</gene>
<keyword evidence="1" id="KW-1133">Transmembrane helix</keyword>
<keyword evidence="1" id="KW-0472">Membrane</keyword>
<evidence type="ECO:0000313" key="3">
    <source>
        <dbReference type="Proteomes" id="UP001224890"/>
    </source>
</evidence>
<evidence type="ECO:0000313" key="2">
    <source>
        <dbReference type="EMBL" id="KAK1690001.1"/>
    </source>
</evidence>
<reference evidence="2" key="1">
    <citation type="submission" date="2021-06" db="EMBL/GenBank/DDBJ databases">
        <title>Comparative genomics, transcriptomics and evolutionary studies reveal genomic signatures of adaptation to plant cell wall in hemibiotrophic fungi.</title>
        <authorList>
            <consortium name="DOE Joint Genome Institute"/>
            <person name="Baroncelli R."/>
            <person name="Diaz J.F."/>
            <person name="Benocci T."/>
            <person name="Peng M."/>
            <person name="Battaglia E."/>
            <person name="Haridas S."/>
            <person name="Andreopoulos W."/>
            <person name="Labutti K."/>
            <person name="Pangilinan J."/>
            <person name="Floch G.L."/>
            <person name="Makela M.R."/>
            <person name="Henrissat B."/>
            <person name="Grigoriev I.V."/>
            <person name="Crouch J.A."/>
            <person name="De Vries R.P."/>
            <person name="Sukno S.A."/>
            <person name="Thon M.R."/>
        </authorList>
    </citation>
    <scope>NUCLEOTIDE SEQUENCE</scope>
    <source>
        <strain evidence="2">CBS 193.32</strain>
    </source>
</reference>
<dbReference type="AlphaFoldDB" id="A0AAJ0AVZ6"/>
<sequence length="117" mass="12788">MSSEGLEPITAFLIDNNAKRLVQNPTSTYLLVGILGIVGIVHIFVLLSSALRRFMKWRRGLLDMDVKGLAPDGFSSIAKMAALLVASNFATHIPEDAHSLSKEDICGKLSSKRFRMG</sequence>
<dbReference type="EMBL" id="JAHMHR010000007">
    <property type="protein sequence ID" value="KAK1690001.1"/>
    <property type="molecule type" value="Genomic_DNA"/>
</dbReference>
<dbReference type="RefSeq" id="XP_060433696.1">
    <property type="nucleotide sequence ID" value="XM_060571915.1"/>
</dbReference>
<evidence type="ECO:0000256" key="1">
    <source>
        <dbReference type="SAM" id="Phobius"/>
    </source>
</evidence>
<organism evidence="2 3">
    <name type="scientific">Colletotrichum godetiae</name>
    <dbReference type="NCBI Taxonomy" id="1209918"/>
    <lineage>
        <taxon>Eukaryota</taxon>
        <taxon>Fungi</taxon>
        <taxon>Dikarya</taxon>
        <taxon>Ascomycota</taxon>
        <taxon>Pezizomycotina</taxon>
        <taxon>Sordariomycetes</taxon>
        <taxon>Hypocreomycetidae</taxon>
        <taxon>Glomerellales</taxon>
        <taxon>Glomerellaceae</taxon>
        <taxon>Colletotrichum</taxon>
        <taxon>Colletotrichum acutatum species complex</taxon>
    </lineage>
</organism>
<proteinExistence type="predicted"/>
<protein>
    <submittedName>
        <fullName evidence="2">Uncharacterized protein</fullName>
    </submittedName>
</protein>
<name>A0AAJ0AVZ6_9PEZI</name>
<keyword evidence="3" id="KW-1185">Reference proteome</keyword>
<dbReference type="Proteomes" id="UP001224890">
    <property type="component" value="Unassembled WGS sequence"/>
</dbReference>
<keyword evidence="1" id="KW-0812">Transmembrane</keyword>
<dbReference type="GeneID" id="85456441"/>